<dbReference type="EMBL" id="JAPDGR010002045">
    <property type="protein sequence ID" value="KAJ2977966.1"/>
    <property type="molecule type" value="Genomic_DNA"/>
</dbReference>
<gene>
    <name evidence="1" type="ORF">NUW58_g7643</name>
</gene>
<protein>
    <submittedName>
        <fullName evidence="1">Uncharacterized protein</fullName>
    </submittedName>
</protein>
<evidence type="ECO:0000313" key="1">
    <source>
        <dbReference type="EMBL" id="KAJ2977966.1"/>
    </source>
</evidence>
<comment type="caution">
    <text evidence="1">The sequence shown here is derived from an EMBL/GenBank/DDBJ whole genome shotgun (WGS) entry which is preliminary data.</text>
</comment>
<keyword evidence="2" id="KW-1185">Reference proteome</keyword>
<organism evidence="1 2">
    <name type="scientific">Xylaria curta</name>
    <dbReference type="NCBI Taxonomy" id="42375"/>
    <lineage>
        <taxon>Eukaryota</taxon>
        <taxon>Fungi</taxon>
        <taxon>Dikarya</taxon>
        <taxon>Ascomycota</taxon>
        <taxon>Pezizomycotina</taxon>
        <taxon>Sordariomycetes</taxon>
        <taxon>Xylariomycetidae</taxon>
        <taxon>Xylariales</taxon>
        <taxon>Xylariaceae</taxon>
        <taxon>Xylaria</taxon>
    </lineage>
</organism>
<evidence type="ECO:0000313" key="2">
    <source>
        <dbReference type="Proteomes" id="UP001143856"/>
    </source>
</evidence>
<proteinExistence type="predicted"/>
<dbReference type="Proteomes" id="UP001143856">
    <property type="component" value="Unassembled WGS sequence"/>
</dbReference>
<reference evidence="1" key="1">
    <citation type="submission" date="2022-10" db="EMBL/GenBank/DDBJ databases">
        <title>Genome Sequence of Xylaria curta.</title>
        <authorList>
            <person name="Buettner E."/>
        </authorList>
    </citation>
    <scope>NUCLEOTIDE SEQUENCE</scope>
    <source>
        <strain evidence="1">Babe10</strain>
    </source>
</reference>
<accession>A0ACC1NHG3</accession>
<sequence>MDWTRGGLDEHVSFTESYQRFVKSHDGRPKPLNPATDLPELKLNRLLEWEHQVSNDASGMSASTEFVPLHLCELLVKHWDGIFEQYPFASHLFDSDIRSTLDSSQCALCKLLALSPMLMETEESRPSHFAVHTVNLLSERERLAADEYTPENYIVGLTVSVGCHSRPIKHLRGLSRRNHRHGTQGLIVPAIKEGDKRGYRSPYMARVIDPKQTDFDLLQQWVSKCQTNHSVCQHPQESLDKLGITLTVVDCQTKSKVSLPRSGQYLALSYRWGQPPECDDPWAVSAAPRTVQDAMALTLRLGFRYLWVDRHCIDQNDEVNKARDLAIMDHIYENATLTIVAMAGSDDTYGLSGVGTVPIVSRNEPSQASLAGRTLLSLSPDILTSVKKSEWSTRAWTFQEALLSRRCLLFTPDQVFFICRTTYWSEFLPNFPNIRLHGEDGNHVEHDPYSGSDPEVSLANLFYFETGGLDWAESELARFQRDVNIFVKRVMGNQNDGLNAFRGILSRSFYWSYYGVPLITRAGRELSKATYPMTDRGSLPVLPETVGNSVRLVVEKYIRDRRLERMIAATTLTTSKQRERKTIFGSTYYDNYTYDCLPGPGEPLNPSPVIAFLHGLSWAVDLGTACSRRPPMPTWSWVSVFGGSIQFGYDPDGSKELPTDVLIIPGSDVKVWLPVERGPSPEWIEFEIAFQSSSAKLIPEHSPLIKIESRVGDIGNVAFGPREDDGMYDFDKVVVSIVGLDGAAPYEIYMDCLDELPHHIPGEKANWNDLNWKFILISRTSIYNADPKWRHMWDNWRPTNVFLIVRPFGQYWKRVGLLKTKDKLWQYAERRMIVLA</sequence>
<name>A0ACC1NHG3_9PEZI</name>